<keyword evidence="3" id="KW-0507">mRNA processing</keyword>
<dbReference type="GO" id="GO:0004484">
    <property type="term" value="F:mRNA guanylyltransferase activity"/>
    <property type="evidence" value="ECO:0007669"/>
    <property type="project" value="UniProtKB-EC"/>
</dbReference>
<protein>
    <recommendedName>
        <fullName evidence="2">mRNA guanylyltransferase</fullName>
        <ecNumber evidence="2">2.7.7.50</ecNumber>
    </recommendedName>
</protein>
<dbReference type="EC" id="2.7.7.50" evidence="2"/>
<feature type="domain" description="mRNA capping enzyme C-terminal" evidence="13">
    <location>
        <begin position="617"/>
        <end position="738"/>
    </location>
</feature>
<dbReference type="InterPro" id="IPR051029">
    <property type="entry name" value="mRNA_Capping_Enz/RNA_Phosphat"/>
</dbReference>
<comment type="caution">
    <text evidence="15">The sequence shown here is derived from an EMBL/GenBank/DDBJ whole genome shotgun (WGS) entry which is preliminary data.</text>
</comment>
<keyword evidence="9" id="KW-0539">Nucleus</keyword>
<evidence type="ECO:0000256" key="11">
    <source>
        <dbReference type="SAM" id="MobiDB-lite"/>
    </source>
</evidence>
<evidence type="ECO:0000256" key="8">
    <source>
        <dbReference type="ARBA" id="ARBA00023134"/>
    </source>
</evidence>
<dbReference type="SUPFAM" id="SSF56091">
    <property type="entry name" value="DNA ligase/mRNA capping enzyme, catalytic domain"/>
    <property type="match status" value="1"/>
</dbReference>
<evidence type="ECO:0000313" key="15">
    <source>
        <dbReference type="EMBL" id="KAL0266154.1"/>
    </source>
</evidence>
<dbReference type="InterPro" id="IPR011501">
    <property type="entry name" value="Noc3_N"/>
</dbReference>
<comment type="catalytic activity">
    <reaction evidence="10">
        <text>a 5'-end diphospho-ribonucleoside in mRNA + GTP + H(+) = a 5'-end (5'-triphosphoguanosine)-ribonucleoside in mRNA + diphosphate</text>
        <dbReference type="Rhea" id="RHEA:67012"/>
        <dbReference type="Rhea" id="RHEA-COMP:17165"/>
        <dbReference type="Rhea" id="RHEA-COMP:17166"/>
        <dbReference type="ChEBI" id="CHEBI:15378"/>
        <dbReference type="ChEBI" id="CHEBI:33019"/>
        <dbReference type="ChEBI" id="CHEBI:37565"/>
        <dbReference type="ChEBI" id="CHEBI:167616"/>
        <dbReference type="ChEBI" id="CHEBI:167617"/>
        <dbReference type="EC" id="2.7.7.50"/>
    </reaction>
    <physiologicalReaction direction="left-to-right" evidence="10">
        <dbReference type="Rhea" id="RHEA:67013"/>
    </physiologicalReaction>
</comment>
<dbReference type="GO" id="GO:0005524">
    <property type="term" value="F:ATP binding"/>
    <property type="evidence" value="ECO:0007669"/>
    <property type="project" value="InterPro"/>
</dbReference>
<dbReference type="CDD" id="cd07895">
    <property type="entry name" value="Adenylation_mRNA_capping"/>
    <property type="match status" value="1"/>
</dbReference>
<evidence type="ECO:0000256" key="6">
    <source>
        <dbReference type="ARBA" id="ARBA00022741"/>
    </source>
</evidence>
<proteinExistence type="predicted"/>
<keyword evidence="5" id="KW-0548">Nucleotidyltransferase</keyword>
<evidence type="ECO:0000256" key="10">
    <source>
        <dbReference type="ARBA" id="ARBA00044624"/>
    </source>
</evidence>
<comment type="subcellular location">
    <subcellularLocation>
        <location evidence="1">Nucleus</location>
    </subcellularLocation>
</comment>
<dbReference type="Gene3D" id="2.40.50.140">
    <property type="entry name" value="Nucleic acid-binding proteins"/>
    <property type="match status" value="1"/>
</dbReference>
<feature type="domain" description="Nucleolar complex-associated protein 3 N-terminal" evidence="14">
    <location>
        <begin position="31"/>
        <end position="116"/>
    </location>
</feature>
<dbReference type="GO" id="GO:0005525">
    <property type="term" value="F:GTP binding"/>
    <property type="evidence" value="ECO:0007669"/>
    <property type="project" value="UniProtKB-KW"/>
</dbReference>
<dbReference type="PANTHER" id="PTHR10367:SF17">
    <property type="entry name" value="MRNA-CAPPING ENZYME"/>
    <property type="match status" value="1"/>
</dbReference>
<keyword evidence="4" id="KW-0808">Transferase</keyword>
<evidence type="ECO:0000256" key="3">
    <source>
        <dbReference type="ARBA" id="ARBA00022664"/>
    </source>
</evidence>
<keyword evidence="7" id="KW-0506">mRNA capping</keyword>
<evidence type="ECO:0000256" key="4">
    <source>
        <dbReference type="ARBA" id="ARBA00022679"/>
    </source>
</evidence>
<organism evidence="15">
    <name type="scientific">Menopon gallinae</name>
    <name type="common">poultry shaft louse</name>
    <dbReference type="NCBI Taxonomy" id="328185"/>
    <lineage>
        <taxon>Eukaryota</taxon>
        <taxon>Metazoa</taxon>
        <taxon>Ecdysozoa</taxon>
        <taxon>Arthropoda</taxon>
        <taxon>Hexapoda</taxon>
        <taxon>Insecta</taxon>
        <taxon>Pterygota</taxon>
        <taxon>Neoptera</taxon>
        <taxon>Paraneoptera</taxon>
        <taxon>Psocodea</taxon>
        <taxon>Troctomorpha</taxon>
        <taxon>Phthiraptera</taxon>
        <taxon>Amblycera</taxon>
        <taxon>Menoponidae</taxon>
        <taxon>Menopon</taxon>
    </lineage>
</organism>
<dbReference type="Pfam" id="PF03919">
    <property type="entry name" value="mRNA_cap_C"/>
    <property type="match status" value="1"/>
</dbReference>
<dbReference type="SUPFAM" id="SSF50249">
    <property type="entry name" value="Nucleic acid-binding proteins"/>
    <property type="match status" value="1"/>
</dbReference>
<dbReference type="AlphaFoldDB" id="A0AAW2H8K8"/>
<evidence type="ECO:0000256" key="7">
    <source>
        <dbReference type="ARBA" id="ARBA00023042"/>
    </source>
</evidence>
<dbReference type="InterPro" id="IPR013846">
    <property type="entry name" value="mRNA_cap_enzyme_C"/>
</dbReference>
<dbReference type="GO" id="GO:0005634">
    <property type="term" value="C:nucleus"/>
    <property type="evidence" value="ECO:0007669"/>
    <property type="project" value="UniProtKB-SubCell"/>
</dbReference>
<dbReference type="EMBL" id="JARGDH010000006">
    <property type="protein sequence ID" value="KAL0266154.1"/>
    <property type="molecule type" value="Genomic_DNA"/>
</dbReference>
<evidence type="ECO:0000256" key="1">
    <source>
        <dbReference type="ARBA" id="ARBA00004123"/>
    </source>
</evidence>
<evidence type="ECO:0000256" key="9">
    <source>
        <dbReference type="ARBA" id="ARBA00023242"/>
    </source>
</evidence>
<evidence type="ECO:0000256" key="2">
    <source>
        <dbReference type="ARBA" id="ARBA00012475"/>
    </source>
</evidence>
<evidence type="ECO:0000259" key="13">
    <source>
        <dbReference type="Pfam" id="PF03919"/>
    </source>
</evidence>
<evidence type="ECO:0000259" key="12">
    <source>
        <dbReference type="Pfam" id="PF01331"/>
    </source>
</evidence>
<keyword evidence="6" id="KW-0547">Nucleotide-binding</keyword>
<feature type="region of interest" description="Disordered" evidence="11">
    <location>
        <begin position="1"/>
        <end position="20"/>
    </location>
</feature>
<keyword evidence="8" id="KW-0342">GTP-binding</keyword>
<evidence type="ECO:0000259" key="14">
    <source>
        <dbReference type="Pfam" id="PF07540"/>
    </source>
</evidence>
<dbReference type="Pfam" id="PF01331">
    <property type="entry name" value="mRNA_cap_enzyme"/>
    <property type="match status" value="1"/>
</dbReference>
<reference evidence="15" key="1">
    <citation type="journal article" date="2024" name="Gigascience">
        <title>Chromosome-level genome of the poultry shaft louse Menopon gallinae provides insight into the host-switching and adaptive evolution of parasitic lice.</title>
        <authorList>
            <person name="Xu Y."/>
            <person name="Ma L."/>
            <person name="Liu S."/>
            <person name="Liang Y."/>
            <person name="Liu Q."/>
            <person name="He Z."/>
            <person name="Tian L."/>
            <person name="Duan Y."/>
            <person name="Cai W."/>
            <person name="Li H."/>
            <person name="Song F."/>
        </authorList>
    </citation>
    <scope>NUCLEOTIDE SEQUENCE</scope>
    <source>
        <strain evidence="15">Cailab_2023a</strain>
    </source>
</reference>
<dbReference type="SUPFAM" id="SSF48371">
    <property type="entry name" value="ARM repeat"/>
    <property type="match status" value="1"/>
</dbReference>
<dbReference type="Pfam" id="PF07540">
    <property type="entry name" value="NOC3p"/>
    <property type="match status" value="1"/>
</dbReference>
<dbReference type="InterPro" id="IPR016024">
    <property type="entry name" value="ARM-type_fold"/>
</dbReference>
<name>A0AAW2H8K8_9NEOP</name>
<gene>
    <name evidence="15" type="ORF">PYX00_011870</name>
</gene>
<dbReference type="Gene3D" id="3.30.470.30">
    <property type="entry name" value="DNA ligase/mRNA capping enzyme"/>
    <property type="match status" value="1"/>
</dbReference>
<dbReference type="InterPro" id="IPR012340">
    <property type="entry name" value="NA-bd_OB-fold"/>
</dbReference>
<feature type="domain" description="mRNA capping enzyme adenylation" evidence="12">
    <location>
        <begin position="438"/>
        <end position="612"/>
    </location>
</feature>
<dbReference type="GO" id="GO:0006370">
    <property type="term" value="P:7-methylguanosine mRNA capping"/>
    <property type="evidence" value="ECO:0007669"/>
    <property type="project" value="UniProtKB-KW"/>
</dbReference>
<sequence>MQSTAPKKYAAVMSCPDQESPQRSELELSIQNISTVCEAIINDPHTHVGTVPLVIQALDAKDAEYRNIVMLSLVKVFKNIIPLYKIRLHSNKVRGSGECAQLQEFDKNLLHAYTGFVKRIMRCSEAISYRAACYLLESLDHFNLADRLISKMLRGTLERSCRNLCVEILGRKVRESTDMELVYSIISEMCSLKFHPPVLRILLEMNTFEDSADDSDMQDGSSEKTRKAMQRKIADGVTRIYISILRNQRRDFYEFVFCCLTKHKNLVRSDLLEGLGMLLNDTLSAGDIRTKLSCMQCILEIFGKQDYDFGVMVSTLFDIIDPGTYTKTGSDELVFLVRSLFVLRRQLPARARAFLQRLLQLCLIRHMPELREIIEEMKQSYSLDYRDAITVGSGIVWGIQMDLESIGSPASQRDCERLLLDINTLLSNTNKLKFPGYQPVSFMKCHIKNLMEEDYLVCEKSDGVRALLYICTVNQRSFGFFLDRKNTFYRLESTFPRIESTLFDGEVVVDSEGESKVRHFLICDAMLFGGRNITDLTHIERLSHALKFTRIYSAEGACGALKISVKEMQKAYGLHCVYMEQHKLKHGSDGLIFTPTSAPYRSGTAPKLLKWKPPHLNSVDFAIKRCNDCRWLYKLFCLGHTKEYVFFDYYFGTEDEDEGQVGVDTGKEKAVEHADIDGKLGEFRFDKEKWVHDLCDLSLVKGGWEFIKVRTDKDTPNAVSVVINVVNSIQEDVSIEMLNSYVPEIRSKWKLREAAQRR</sequence>
<dbReference type="PANTHER" id="PTHR10367">
    <property type="entry name" value="MRNA-CAPPING ENZYME"/>
    <property type="match status" value="1"/>
</dbReference>
<accession>A0AAW2H8K8</accession>
<evidence type="ECO:0000256" key="5">
    <source>
        <dbReference type="ARBA" id="ARBA00022695"/>
    </source>
</evidence>
<dbReference type="InterPro" id="IPR001339">
    <property type="entry name" value="mRNA_cap_enzyme_adenylation"/>
</dbReference>